<organism evidence="2 3">
    <name type="scientific">Smittium culicis</name>
    <dbReference type="NCBI Taxonomy" id="133412"/>
    <lineage>
        <taxon>Eukaryota</taxon>
        <taxon>Fungi</taxon>
        <taxon>Fungi incertae sedis</taxon>
        <taxon>Zoopagomycota</taxon>
        <taxon>Kickxellomycotina</taxon>
        <taxon>Harpellomycetes</taxon>
        <taxon>Harpellales</taxon>
        <taxon>Legeriomycetaceae</taxon>
        <taxon>Smittium</taxon>
    </lineage>
</organism>
<dbReference type="STRING" id="133412.A0A1R1XQ58"/>
<dbReference type="Pfam" id="PF13598">
    <property type="entry name" value="DUF4139"/>
    <property type="match status" value="1"/>
</dbReference>
<evidence type="ECO:0000259" key="1">
    <source>
        <dbReference type="Pfam" id="PF13598"/>
    </source>
</evidence>
<proteinExistence type="predicted"/>
<evidence type="ECO:0000313" key="2">
    <source>
        <dbReference type="EMBL" id="OMJ16781.1"/>
    </source>
</evidence>
<dbReference type="InterPro" id="IPR011935">
    <property type="entry name" value="CHP02231"/>
</dbReference>
<dbReference type="AlphaFoldDB" id="A0A1R1XQ58"/>
<comment type="caution">
    <text evidence="2">The sequence shown here is derived from an EMBL/GenBank/DDBJ whole genome shotgun (WGS) entry which is preliminary data.</text>
</comment>
<dbReference type="Proteomes" id="UP000187283">
    <property type="component" value="Unassembled WGS sequence"/>
</dbReference>
<feature type="domain" description="DUF4139" evidence="1">
    <location>
        <begin position="212"/>
        <end position="584"/>
    </location>
</feature>
<sequence length="592" mass="66898">MTSNGNQNLNPDGNIDFRNFKFGADSEDYEFDDISENFENQINTSKGISILDTNIKVVPLDILKSINGTGPIDLSDDTYQDGIENDLNEKLRQAEIGLVMLERKQRMLDATFIPSAETGGEKSFCGNPAFVLTAMQQESATEQFERILKYYADMSADIDQKITKQNKLINKLNNLVKEFDGNHNCSYFVRNNCTVVSFLINSRIIDTIDIGLVYGVNSAKWTPVYDIRVNKVDKKLAVFYGGDICQSTGEKWEDTKIELFTSKGLAYQYRFPVIERKNIFSVPSDKKHVYLTVEKCKLGQNSLKQKYSSNNQNSSTEDTPMRTIETENHEELVLEIPDYNKININKVNHNNLDVESNEGIQDDDIDGGSNQVFTLGENNTILPNNKNHRVEVDFVEFDSEMVFTAFPQALGTIFLRAIAKNTSMLTFISGTFQVYVNDEYVATGRLPRIKPGGIFDINLGPDKSILMAAPEPNINTRTTWLLKSYKIKDYSYPLIFKNLTASDSVITIQFTAPKSSDDWVEVTTKLVSLNEASYINKIVGLGSIEMDIEKCLDNTHIDGINKWIITLLPKEQKSMTLLMTIKYPSDMKVIGM</sequence>
<dbReference type="OrthoDB" id="10068793at2759"/>
<name>A0A1R1XQ58_9FUNG</name>
<gene>
    <name evidence="2" type="ORF">AYI70_g6389</name>
</gene>
<protein>
    <recommendedName>
        <fullName evidence="1">DUF4139 domain-containing protein</fullName>
    </recommendedName>
</protein>
<dbReference type="EMBL" id="LSSN01002227">
    <property type="protein sequence ID" value="OMJ16781.1"/>
    <property type="molecule type" value="Genomic_DNA"/>
</dbReference>
<reference evidence="2 3" key="1">
    <citation type="submission" date="2017-01" db="EMBL/GenBank/DDBJ databases">
        <authorList>
            <person name="Mah S.A."/>
            <person name="Swanson W.J."/>
            <person name="Moy G.W."/>
            <person name="Vacquier V.D."/>
        </authorList>
    </citation>
    <scope>NUCLEOTIDE SEQUENCE [LARGE SCALE GENOMIC DNA]</scope>
    <source>
        <strain evidence="2 3">GSMNP</strain>
    </source>
</reference>
<dbReference type="InterPro" id="IPR037291">
    <property type="entry name" value="DUF4139"/>
</dbReference>
<keyword evidence="3" id="KW-1185">Reference proteome</keyword>
<accession>A0A1R1XQ58</accession>
<evidence type="ECO:0000313" key="3">
    <source>
        <dbReference type="Proteomes" id="UP000187283"/>
    </source>
</evidence>
<dbReference type="PANTHER" id="PTHR31005">
    <property type="entry name" value="DUF4139 DOMAIN-CONTAINING PROTEIN"/>
    <property type="match status" value="1"/>
</dbReference>
<dbReference type="PANTHER" id="PTHR31005:SF8">
    <property type="entry name" value="DUF4139 DOMAIN-CONTAINING PROTEIN"/>
    <property type="match status" value="1"/>
</dbReference>